<name>A0A841DAF8_PLAVE</name>
<proteinExistence type="predicted"/>
<protein>
    <submittedName>
        <fullName evidence="2">Uncharacterized protein</fullName>
    </submittedName>
</protein>
<feature type="compositionally biased region" description="Basic and acidic residues" evidence="1">
    <location>
        <begin position="14"/>
        <end position="39"/>
    </location>
</feature>
<dbReference type="Proteomes" id="UP000562352">
    <property type="component" value="Unassembled WGS sequence"/>
</dbReference>
<sequence>MDRLDPESAGGAVRHMETDRRAGVRSLAEHLEREGELREGPGVQECPPGEPRRVVVRPSAPVGIRGGRRPSPRAVNLRELSFPVVEDTGPPVQRPGLFIFIFWK</sequence>
<dbReference type="RefSeq" id="WP_221474376.1">
    <property type="nucleotide sequence ID" value="NZ_BAAAWZ010000004.1"/>
</dbReference>
<comment type="caution">
    <text evidence="2">The sequence shown here is derived from an EMBL/GenBank/DDBJ whole genome shotgun (WGS) entry which is preliminary data.</text>
</comment>
<gene>
    <name evidence="2" type="ORF">FHS22_006463</name>
</gene>
<feature type="region of interest" description="Disordered" evidence="1">
    <location>
        <begin position="1"/>
        <end position="55"/>
    </location>
</feature>
<accession>A0A841DAF8</accession>
<evidence type="ECO:0000313" key="2">
    <source>
        <dbReference type="EMBL" id="MBB5967161.1"/>
    </source>
</evidence>
<reference evidence="2 3" key="1">
    <citation type="submission" date="2020-08" db="EMBL/GenBank/DDBJ databases">
        <title>Genomic Encyclopedia of Type Strains, Phase III (KMG-III): the genomes of soil and plant-associated and newly described type strains.</title>
        <authorList>
            <person name="Whitman W."/>
        </authorList>
    </citation>
    <scope>NUCLEOTIDE SEQUENCE [LARGE SCALE GENOMIC DNA]</scope>
    <source>
        <strain evidence="2 3">CECT 3303</strain>
    </source>
</reference>
<dbReference type="EMBL" id="JACHJJ010000030">
    <property type="protein sequence ID" value="MBB5967161.1"/>
    <property type="molecule type" value="Genomic_DNA"/>
</dbReference>
<organism evidence="2 3">
    <name type="scientific">Planomonospora venezuelensis</name>
    <dbReference type="NCBI Taxonomy" id="1999"/>
    <lineage>
        <taxon>Bacteria</taxon>
        <taxon>Bacillati</taxon>
        <taxon>Actinomycetota</taxon>
        <taxon>Actinomycetes</taxon>
        <taxon>Streptosporangiales</taxon>
        <taxon>Streptosporangiaceae</taxon>
        <taxon>Planomonospora</taxon>
    </lineage>
</organism>
<evidence type="ECO:0000313" key="3">
    <source>
        <dbReference type="Proteomes" id="UP000562352"/>
    </source>
</evidence>
<evidence type="ECO:0000256" key="1">
    <source>
        <dbReference type="SAM" id="MobiDB-lite"/>
    </source>
</evidence>
<dbReference type="AlphaFoldDB" id="A0A841DAF8"/>
<keyword evidence="3" id="KW-1185">Reference proteome</keyword>